<evidence type="ECO:0000256" key="13">
    <source>
        <dbReference type="NCBIfam" id="TIGR00445"/>
    </source>
</evidence>
<keyword evidence="5 12" id="KW-0812">Transmembrane</keyword>
<feature type="binding site" evidence="14">
    <location>
        <position position="240"/>
    </location>
    <ligand>
        <name>Mg(2+)</name>
        <dbReference type="ChEBI" id="CHEBI:18420"/>
    </ligand>
</feature>
<comment type="function">
    <text evidence="12">Catalyzes the initial step of the lipid cycle reactions in the biosynthesis of the cell wall peptidoglycan: transfers peptidoglycan precursor phospho-MurNAc-pentapeptide from UDP-MurNAc-pentapeptide onto the lipid carrier undecaprenyl phosphate, yielding undecaprenyl-pyrophosphoryl-MurNAc-pentapeptide, known as lipid I.</text>
</comment>
<feature type="transmembrane region" description="Helical" evidence="12">
    <location>
        <begin position="75"/>
        <end position="92"/>
    </location>
</feature>
<comment type="catalytic activity">
    <reaction evidence="12">
        <text>UDP-N-acetyl-alpha-D-muramoyl-L-alanyl-gamma-D-glutamyl-meso-2,6-diaminopimeloyl-D-alanyl-D-alanine + di-trans,octa-cis-undecaprenyl phosphate = di-trans,octa-cis-undecaprenyl diphospho-N-acetyl-alpha-D-muramoyl-L-alanyl-D-glutamyl-meso-2,6-diaminopimeloyl-D-alanyl-D-alanine + UMP</text>
        <dbReference type="Rhea" id="RHEA:28386"/>
        <dbReference type="ChEBI" id="CHEBI:57865"/>
        <dbReference type="ChEBI" id="CHEBI:60392"/>
        <dbReference type="ChEBI" id="CHEBI:61386"/>
        <dbReference type="ChEBI" id="CHEBI:61387"/>
        <dbReference type="EC" id="2.7.8.13"/>
    </reaction>
</comment>
<evidence type="ECO:0000256" key="12">
    <source>
        <dbReference type="HAMAP-Rule" id="MF_00038"/>
    </source>
</evidence>
<evidence type="ECO:0000256" key="4">
    <source>
        <dbReference type="ARBA" id="ARBA00022679"/>
    </source>
</evidence>
<organism evidence="15 16">
    <name type="scientific">Sphingobacterium zhuxiongii</name>
    <dbReference type="NCBI Taxonomy" id="2662364"/>
    <lineage>
        <taxon>Bacteria</taxon>
        <taxon>Pseudomonadati</taxon>
        <taxon>Bacteroidota</taxon>
        <taxon>Sphingobacteriia</taxon>
        <taxon>Sphingobacteriales</taxon>
        <taxon>Sphingobacteriaceae</taxon>
        <taxon>Sphingobacterium</taxon>
    </lineage>
</organism>
<dbReference type="InterPro" id="IPR000715">
    <property type="entry name" value="Glycosyl_transferase_4"/>
</dbReference>
<dbReference type="NCBIfam" id="TIGR00445">
    <property type="entry name" value="mraY"/>
    <property type="match status" value="1"/>
</dbReference>
<dbReference type="GO" id="GO:0051301">
    <property type="term" value="P:cell division"/>
    <property type="evidence" value="ECO:0007669"/>
    <property type="project" value="UniProtKB-KW"/>
</dbReference>
<feature type="transmembrane region" description="Helical" evidence="12">
    <location>
        <begin position="392"/>
        <end position="411"/>
    </location>
</feature>
<dbReference type="AlphaFoldDB" id="A0A5Q0QEG5"/>
<keyword evidence="12 14" id="KW-0479">Metal-binding</keyword>
<evidence type="ECO:0000256" key="10">
    <source>
        <dbReference type="ARBA" id="ARBA00023306"/>
    </source>
</evidence>
<evidence type="ECO:0000256" key="11">
    <source>
        <dbReference type="ARBA" id="ARBA00023316"/>
    </source>
</evidence>
<dbReference type="CDD" id="cd06852">
    <property type="entry name" value="GT_MraY"/>
    <property type="match status" value="1"/>
</dbReference>
<dbReference type="HAMAP" id="MF_00038">
    <property type="entry name" value="MraY"/>
    <property type="match status" value="1"/>
</dbReference>
<dbReference type="InterPro" id="IPR003524">
    <property type="entry name" value="PNAcMuramoyl-5peptid_Trfase"/>
</dbReference>
<evidence type="ECO:0000256" key="6">
    <source>
        <dbReference type="ARBA" id="ARBA00022960"/>
    </source>
</evidence>
<keyword evidence="11 12" id="KW-0961">Cell wall biogenesis/degradation</keyword>
<evidence type="ECO:0000256" key="7">
    <source>
        <dbReference type="ARBA" id="ARBA00022984"/>
    </source>
</evidence>
<evidence type="ECO:0000256" key="5">
    <source>
        <dbReference type="ARBA" id="ARBA00022692"/>
    </source>
</evidence>
<comment type="pathway">
    <text evidence="12">Cell wall biogenesis; peptidoglycan biosynthesis.</text>
</comment>
<keyword evidence="7 12" id="KW-0573">Peptidoglycan synthesis</keyword>
<dbReference type="InterPro" id="IPR018480">
    <property type="entry name" value="PNAcMuramoyl-5peptid_Trfase_CS"/>
</dbReference>
<dbReference type="PANTHER" id="PTHR22926:SF5">
    <property type="entry name" value="PHOSPHO-N-ACETYLMURAMOYL-PENTAPEPTIDE-TRANSFERASE HOMOLOG"/>
    <property type="match status" value="1"/>
</dbReference>
<keyword evidence="6 12" id="KW-0133">Cell shape</keyword>
<dbReference type="GO" id="GO:0005886">
    <property type="term" value="C:plasma membrane"/>
    <property type="evidence" value="ECO:0007669"/>
    <property type="project" value="UniProtKB-SubCell"/>
</dbReference>
<feature type="transmembrane region" description="Helical" evidence="12">
    <location>
        <begin position="311"/>
        <end position="332"/>
    </location>
</feature>
<evidence type="ECO:0000256" key="2">
    <source>
        <dbReference type="ARBA" id="ARBA00005583"/>
    </source>
</evidence>
<feature type="transmembrane region" description="Helical" evidence="12">
    <location>
        <begin position="248"/>
        <end position="267"/>
    </location>
</feature>
<keyword evidence="4 12" id="KW-0808">Transferase</keyword>
<evidence type="ECO:0000313" key="15">
    <source>
        <dbReference type="EMBL" id="QGA27341.1"/>
    </source>
</evidence>
<protein>
    <recommendedName>
        <fullName evidence="12 13">Phospho-N-acetylmuramoyl-pentapeptide-transferase</fullName>
        <ecNumber evidence="12 13">2.7.8.13</ecNumber>
    </recommendedName>
    <alternativeName>
        <fullName evidence="12">UDP-MurNAc-pentapeptide phosphotransferase</fullName>
    </alternativeName>
</protein>
<dbReference type="GO" id="GO:0051992">
    <property type="term" value="F:UDP-N-acetylmuramoyl-L-alanyl-D-glutamyl-meso-2,6-diaminopimelyl-D-alanyl-D-alanine:undecaprenyl-phosphate transferase activity"/>
    <property type="evidence" value="ECO:0007669"/>
    <property type="project" value="RHEA"/>
</dbReference>
<accession>A0A5Q0QEG5</accession>
<feature type="transmembrane region" description="Helical" evidence="12">
    <location>
        <begin position="20"/>
        <end position="43"/>
    </location>
</feature>
<feature type="transmembrane region" description="Helical" evidence="12">
    <location>
        <begin position="98"/>
        <end position="116"/>
    </location>
</feature>
<dbReference type="KEGG" id="sphe:GFH32_13920"/>
<evidence type="ECO:0000313" key="16">
    <source>
        <dbReference type="Proteomes" id="UP000326921"/>
    </source>
</evidence>
<keyword evidence="12 14" id="KW-0460">Magnesium</keyword>
<dbReference type="Pfam" id="PF10555">
    <property type="entry name" value="MraY_sig1"/>
    <property type="match status" value="1"/>
</dbReference>
<dbReference type="GO" id="GO:0009252">
    <property type="term" value="P:peptidoglycan biosynthetic process"/>
    <property type="evidence" value="ECO:0007669"/>
    <property type="project" value="UniProtKB-UniRule"/>
</dbReference>
<feature type="transmembrane region" description="Helical" evidence="12">
    <location>
        <begin position="136"/>
        <end position="153"/>
    </location>
</feature>
<name>A0A5Q0QEG5_9SPHI</name>
<keyword evidence="8 12" id="KW-1133">Transmembrane helix</keyword>
<dbReference type="RefSeq" id="WP_153512179.1">
    <property type="nucleotide sequence ID" value="NZ_CP045652.1"/>
</dbReference>
<comment type="cofactor">
    <cofactor evidence="12 14">
        <name>Mg(2+)</name>
        <dbReference type="ChEBI" id="CHEBI:18420"/>
    </cofactor>
</comment>
<evidence type="ECO:0000256" key="9">
    <source>
        <dbReference type="ARBA" id="ARBA00023136"/>
    </source>
</evidence>
<gene>
    <name evidence="12" type="primary">mraY</name>
    <name evidence="15" type="ORF">GFH32_13920</name>
</gene>
<dbReference type="GO" id="GO:0071555">
    <property type="term" value="P:cell wall organization"/>
    <property type="evidence" value="ECO:0007669"/>
    <property type="project" value="UniProtKB-KW"/>
</dbReference>
<keyword evidence="3 12" id="KW-0132">Cell division</keyword>
<evidence type="ECO:0000256" key="14">
    <source>
        <dbReference type="PIRSR" id="PIRSR600715-1"/>
    </source>
</evidence>
<proteinExistence type="inferred from homology"/>
<comment type="subcellular location">
    <subcellularLocation>
        <location evidence="12">Cell membrane</location>
        <topology evidence="12">Multi-pass membrane protein</topology>
    </subcellularLocation>
    <subcellularLocation>
        <location evidence="1">Membrane</location>
        <topology evidence="1">Multi-pass membrane protein</topology>
    </subcellularLocation>
</comment>
<comment type="similarity">
    <text evidence="2 12">Belongs to the glycosyltransferase 4 family. MraY subfamily.</text>
</comment>
<dbReference type="PROSITE" id="PS01347">
    <property type="entry name" value="MRAY_1"/>
    <property type="match status" value="1"/>
</dbReference>
<reference evidence="15 16" key="1">
    <citation type="submission" date="2019-10" db="EMBL/GenBank/DDBJ databases">
        <authorList>
            <person name="Dong K."/>
        </authorList>
    </citation>
    <scope>NUCLEOTIDE SEQUENCE [LARGE SCALE GENOMIC DNA]</scope>
    <source>
        <strain evidence="16">dk4302</strain>
    </source>
</reference>
<keyword evidence="10 12" id="KW-0131">Cell cycle</keyword>
<sequence>MLYYLFTWLNEHVHIPGAGLFQYISFRTAMSVIVSLIITTVYGSRLIRLLHQKQVGETIRDLGLEGEKKKQGTPTMGGLIIIAGILIPTLLFAKLDNIYIILMIITTIWMGAIGFLDDYIKVFRKNKEGLAGRFKVIGQVGLGILIAITMYFHPDIVVRQQVTNPSSSKPVEVVINPSTGEKIYAENVKSSKTNIPFYKNNEFDYAKVLDVFGITNPWVTFMIFLVVVVFIVTAVSNGANITDGIDGLATGTSAIMGITLAILAYVSGNIIFSDYLNIMYIPNSGELVIFAGAFIGACTGFLWYNAYPAQVFMGDTGSLAIGGIIAAFAILIRKELLIPVLCGVFLIENLSVIIQVSYFKFTKKKYGEGRRIFLMSPLHHHYQKKGYHESKIVTRFVIVSIILAILTIVTLKVR</sequence>
<dbReference type="UniPathway" id="UPA00219"/>
<keyword evidence="16" id="KW-1185">Reference proteome</keyword>
<dbReference type="EMBL" id="CP045652">
    <property type="protein sequence ID" value="QGA27341.1"/>
    <property type="molecule type" value="Genomic_DNA"/>
</dbReference>
<feature type="transmembrane region" description="Helical" evidence="12">
    <location>
        <begin position="218"/>
        <end position="236"/>
    </location>
</feature>
<feature type="transmembrane region" description="Helical" evidence="12">
    <location>
        <begin position="287"/>
        <end position="304"/>
    </location>
</feature>
<evidence type="ECO:0000256" key="1">
    <source>
        <dbReference type="ARBA" id="ARBA00004141"/>
    </source>
</evidence>
<dbReference type="Proteomes" id="UP000326921">
    <property type="component" value="Chromosome"/>
</dbReference>
<evidence type="ECO:0000256" key="8">
    <source>
        <dbReference type="ARBA" id="ARBA00022989"/>
    </source>
</evidence>
<dbReference type="PROSITE" id="PS01348">
    <property type="entry name" value="MRAY_2"/>
    <property type="match status" value="1"/>
</dbReference>
<dbReference type="GO" id="GO:0046872">
    <property type="term" value="F:metal ion binding"/>
    <property type="evidence" value="ECO:0007669"/>
    <property type="project" value="UniProtKB-KW"/>
</dbReference>
<dbReference type="PANTHER" id="PTHR22926">
    <property type="entry name" value="PHOSPHO-N-ACETYLMURAMOYL-PENTAPEPTIDE-TRANSFERASE"/>
    <property type="match status" value="1"/>
</dbReference>
<evidence type="ECO:0000256" key="3">
    <source>
        <dbReference type="ARBA" id="ARBA00022618"/>
    </source>
</evidence>
<dbReference type="Pfam" id="PF00953">
    <property type="entry name" value="Glycos_transf_4"/>
    <property type="match status" value="1"/>
</dbReference>
<keyword evidence="12" id="KW-1003">Cell membrane</keyword>
<dbReference type="GO" id="GO:0008963">
    <property type="term" value="F:phospho-N-acetylmuramoyl-pentapeptide-transferase activity"/>
    <property type="evidence" value="ECO:0007669"/>
    <property type="project" value="UniProtKB-UniRule"/>
</dbReference>
<dbReference type="GO" id="GO:0008360">
    <property type="term" value="P:regulation of cell shape"/>
    <property type="evidence" value="ECO:0007669"/>
    <property type="project" value="UniProtKB-KW"/>
</dbReference>
<feature type="transmembrane region" description="Helical" evidence="12">
    <location>
        <begin position="338"/>
        <end position="361"/>
    </location>
</feature>
<dbReference type="EC" id="2.7.8.13" evidence="12 13"/>
<keyword evidence="9 12" id="KW-0472">Membrane</keyword>
<feature type="binding site" evidence="14">
    <location>
        <position position="315"/>
    </location>
    <ligand>
        <name>Mg(2+)</name>
        <dbReference type="ChEBI" id="CHEBI:18420"/>
    </ligand>
</feature>